<evidence type="ECO:0000259" key="9">
    <source>
        <dbReference type="Pfam" id="PF00462"/>
    </source>
</evidence>
<dbReference type="Pfam" id="PF00462">
    <property type="entry name" value="Glutaredoxin"/>
    <property type="match status" value="1"/>
</dbReference>
<feature type="domain" description="Glutaredoxin" evidence="9">
    <location>
        <begin position="29"/>
        <end position="79"/>
    </location>
</feature>
<evidence type="ECO:0000256" key="7">
    <source>
        <dbReference type="ARBA" id="ARBA00023136"/>
    </source>
</evidence>
<dbReference type="InterPro" id="IPR036249">
    <property type="entry name" value="Thioredoxin-like_sf"/>
</dbReference>
<feature type="transmembrane region" description="Helical" evidence="8">
    <location>
        <begin position="203"/>
        <end position="220"/>
    </location>
</feature>
<feature type="transmembrane region" description="Helical" evidence="8">
    <location>
        <begin position="109"/>
        <end position="126"/>
    </location>
</feature>
<keyword evidence="6 8" id="KW-1133">Transmembrane helix</keyword>
<feature type="transmembrane region" description="Helical" evidence="8">
    <location>
        <begin position="241"/>
        <end position="259"/>
    </location>
</feature>
<evidence type="ECO:0000256" key="2">
    <source>
        <dbReference type="ARBA" id="ARBA00004141"/>
    </source>
</evidence>
<accession>A0NPB8</accession>
<dbReference type="Proteomes" id="UP000004848">
    <property type="component" value="Unassembled WGS sequence"/>
</dbReference>
<evidence type="ECO:0000256" key="5">
    <source>
        <dbReference type="ARBA" id="ARBA00022692"/>
    </source>
</evidence>
<evidence type="ECO:0000313" key="11">
    <source>
        <dbReference type="EMBL" id="EAV45281.1"/>
    </source>
</evidence>
<keyword evidence="5 8" id="KW-0812">Transmembrane</keyword>
<evidence type="ECO:0000256" key="3">
    <source>
        <dbReference type="ARBA" id="ARBA00004856"/>
    </source>
</evidence>
<dbReference type="UniPathway" id="UPA00895"/>
<dbReference type="SUPFAM" id="SSF52833">
    <property type="entry name" value="Thioredoxin-like"/>
    <property type="match status" value="1"/>
</dbReference>
<evidence type="ECO:0000313" key="12">
    <source>
        <dbReference type="Proteomes" id="UP000004848"/>
    </source>
</evidence>
<organism evidence="11 12">
    <name type="scientific">Roseibium aggregatum (strain ATCC 25650 / DSM 13394 / JCM 20685 / NBRC 16684 / NCIMB 2208 / IAM 12614 / B1)</name>
    <name type="common">Stappia aggregata</name>
    <dbReference type="NCBI Taxonomy" id="384765"/>
    <lineage>
        <taxon>Bacteria</taxon>
        <taxon>Pseudomonadati</taxon>
        <taxon>Pseudomonadota</taxon>
        <taxon>Alphaproteobacteria</taxon>
        <taxon>Hyphomicrobiales</taxon>
        <taxon>Stappiaceae</taxon>
        <taxon>Roseibium</taxon>
    </lineage>
</organism>
<reference evidence="11 12" key="1">
    <citation type="submission" date="2006-05" db="EMBL/GenBank/DDBJ databases">
        <authorList>
            <person name="King G."/>
            <person name="Ferriera S."/>
            <person name="Johnson J."/>
            <person name="Kravitz S."/>
            <person name="Beeson K."/>
            <person name="Sutton G."/>
            <person name="Rogers Y.-H."/>
            <person name="Friedman R."/>
            <person name="Frazier M."/>
            <person name="Venter J.C."/>
        </authorList>
    </citation>
    <scope>NUCLEOTIDE SEQUENCE [LARGE SCALE GENOMIC DNA]</scope>
    <source>
        <strain evidence="12">ATCC 25650 / DSM 13394 / JCM 20685 / NBRC 16684 / NCIMB 2208 / IAM 12614 / B1</strain>
    </source>
</reference>
<evidence type="ECO:0000256" key="1">
    <source>
        <dbReference type="ARBA" id="ARBA00003475"/>
    </source>
</evidence>
<evidence type="ECO:0000256" key="8">
    <source>
        <dbReference type="SAM" id="Phobius"/>
    </source>
</evidence>
<comment type="caution">
    <text evidence="11">The sequence shown here is derived from an EMBL/GenBank/DDBJ whole genome shotgun (WGS) entry which is preliminary data.</text>
</comment>
<dbReference type="InterPro" id="IPR009908">
    <property type="entry name" value="Methylamine_util_MauE"/>
</dbReference>
<dbReference type="Pfam" id="PF07291">
    <property type="entry name" value="MauE"/>
    <property type="match status" value="1"/>
</dbReference>
<name>A0NPB8_ROSAI</name>
<dbReference type="GO" id="GO:0016020">
    <property type="term" value="C:membrane"/>
    <property type="evidence" value="ECO:0007669"/>
    <property type="project" value="UniProtKB-SubCell"/>
</dbReference>
<dbReference type="EMBL" id="AAUW01000003">
    <property type="protein sequence ID" value="EAV45281.1"/>
    <property type="molecule type" value="Genomic_DNA"/>
</dbReference>
<proteinExistence type="predicted"/>
<comment type="function">
    <text evidence="1">May be specifically involved in the processing, transport, and/or maturation of the MADH beta-subunit.</text>
</comment>
<sequence>MKELFPMNGTAAQKTDRKTARLYRMVMPKHICPYGLKSKDLLERQGYEVEDHHLTTREETDAFMEKHDVETTPQTFIGNARVDGYDDLRVYFKLDPPEGDRGDMTYRPVIAIFAVALLLALGLSWHQYGTPVTLRAVEWFVSLSMTILAIQKLQDVESFSTMFLNYDLLARRWVPYSRIYPYAEAFAGILMTAGALVWLSAPVAFGIGLIGAVSIFKAVYLEKRELKCACVGGSSSVPLGFVSLTESLMMMAMGLWMPFRMLVL</sequence>
<dbReference type="eggNOG" id="COG0695">
    <property type="taxonomic scope" value="Bacteria"/>
</dbReference>
<evidence type="ECO:0000259" key="10">
    <source>
        <dbReference type="Pfam" id="PF07291"/>
    </source>
</evidence>
<dbReference type="GO" id="GO:0030416">
    <property type="term" value="P:methylamine metabolic process"/>
    <property type="evidence" value="ECO:0007669"/>
    <property type="project" value="InterPro"/>
</dbReference>
<evidence type="ECO:0000256" key="4">
    <source>
        <dbReference type="ARBA" id="ARBA00019078"/>
    </source>
</evidence>
<dbReference type="AlphaFoldDB" id="A0NPB8"/>
<dbReference type="Gene3D" id="3.40.30.10">
    <property type="entry name" value="Glutaredoxin"/>
    <property type="match status" value="1"/>
</dbReference>
<comment type="subcellular location">
    <subcellularLocation>
        <location evidence="2">Membrane</location>
        <topology evidence="2">Multi-pass membrane protein</topology>
    </subcellularLocation>
</comment>
<dbReference type="InterPro" id="IPR002109">
    <property type="entry name" value="Glutaredoxin"/>
</dbReference>
<evidence type="ECO:0000256" key="6">
    <source>
        <dbReference type="ARBA" id="ARBA00022989"/>
    </source>
</evidence>
<comment type="pathway">
    <text evidence="3">One-carbon metabolism; methylamine degradation.</text>
</comment>
<dbReference type="PROSITE" id="PS51354">
    <property type="entry name" value="GLUTAREDOXIN_2"/>
    <property type="match status" value="1"/>
</dbReference>
<feature type="domain" description="Methylamine utilisation protein MauE" evidence="10">
    <location>
        <begin position="133"/>
        <end position="257"/>
    </location>
</feature>
<protein>
    <recommendedName>
        <fullName evidence="4">Methylamine utilization protein MauE</fullName>
    </recommendedName>
</protein>
<gene>
    <name evidence="11" type="ORF">SIAM614_18189</name>
</gene>
<keyword evidence="7 8" id="KW-0472">Membrane</keyword>